<name>A0A6M3JVF6_9ZZZZ</name>
<keyword evidence="1" id="KW-0175">Coiled coil</keyword>
<accession>A0A6M3JVF6</accession>
<dbReference type="AlphaFoldDB" id="A0A6M3JVF6"/>
<feature type="coiled-coil region" evidence="1">
    <location>
        <begin position="42"/>
        <end position="69"/>
    </location>
</feature>
<evidence type="ECO:0000313" key="3">
    <source>
        <dbReference type="EMBL" id="QJA74036.1"/>
    </source>
</evidence>
<evidence type="ECO:0000313" key="2">
    <source>
        <dbReference type="EMBL" id="QJA65637.1"/>
    </source>
</evidence>
<organism evidence="3">
    <name type="scientific">viral metagenome</name>
    <dbReference type="NCBI Taxonomy" id="1070528"/>
    <lineage>
        <taxon>unclassified sequences</taxon>
        <taxon>metagenomes</taxon>
        <taxon>organismal metagenomes</taxon>
    </lineage>
</organism>
<sequence>MDYTRDQLAEALRVGYRSIIREADEFRPLADHVLALIEREVRAQRERDAQKCRDRAEDARANAVQARDRGHFAAMQQWRDIANEAEACAEAIKKLKV</sequence>
<evidence type="ECO:0000256" key="1">
    <source>
        <dbReference type="SAM" id="Coils"/>
    </source>
</evidence>
<gene>
    <name evidence="3" type="ORF">MM415A02115_0005</name>
    <name evidence="2" type="ORF">MM415B00382_0027</name>
</gene>
<reference evidence="3" key="1">
    <citation type="submission" date="2020-03" db="EMBL/GenBank/DDBJ databases">
        <title>The deep terrestrial virosphere.</title>
        <authorList>
            <person name="Holmfeldt K."/>
            <person name="Nilsson E."/>
            <person name="Simone D."/>
            <person name="Lopez-Fernandez M."/>
            <person name="Wu X."/>
            <person name="de Brujin I."/>
            <person name="Lundin D."/>
            <person name="Andersson A."/>
            <person name="Bertilsson S."/>
            <person name="Dopson M."/>
        </authorList>
    </citation>
    <scope>NUCLEOTIDE SEQUENCE</scope>
    <source>
        <strain evidence="3">MM415A02115</strain>
        <strain evidence="2">MM415B00382</strain>
    </source>
</reference>
<dbReference type="EMBL" id="MT142070">
    <property type="protein sequence ID" value="QJA74036.1"/>
    <property type="molecule type" value="Genomic_DNA"/>
</dbReference>
<protein>
    <submittedName>
        <fullName evidence="3">Uncharacterized protein</fullName>
    </submittedName>
</protein>
<proteinExistence type="predicted"/>
<dbReference type="EMBL" id="MT141542">
    <property type="protein sequence ID" value="QJA65637.1"/>
    <property type="molecule type" value="Genomic_DNA"/>
</dbReference>